<evidence type="ECO:0000313" key="9">
    <source>
        <dbReference type="Proteomes" id="UP000054877"/>
    </source>
</evidence>
<comment type="caution">
    <text evidence="8">The sequence shown here is derived from an EMBL/GenBank/DDBJ whole genome shotgun (WGS) entry which is preliminary data.</text>
</comment>
<keyword evidence="9" id="KW-1185">Reference proteome</keyword>
<dbReference type="PANTHER" id="PTHR30435:SF2">
    <property type="entry name" value="FLAGELLAR BASAL-BODY ROD PROTEIN FLGC"/>
    <property type="match status" value="1"/>
</dbReference>
<keyword evidence="8" id="KW-0966">Cell projection</keyword>
<accession>A0A0W0Z3Y7</accession>
<dbReference type="Pfam" id="PF06429">
    <property type="entry name" value="Flg_bbr_C"/>
    <property type="match status" value="1"/>
</dbReference>
<evidence type="ECO:0000256" key="3">
    <source>
        <dbReference type="ARBA" id="ARBA00017941"/>
    </source>
</evidence>
<dbReference type="AlphaFoldDB" id="A0A0W0Z3Y7"/>
<proteinExistence type="inferred from homology"/>
<dbReference type="PATRIC" id="fig|452.5.peg.1529"/>
<evidence type="ECO:0000256" key="2">
    <source>
        <dbReference type="ARBA" id="ARBA00009677"/>
    </source>
</evidence>
<name>A0A0W0Z3Y7_LEGSP</name>
<feature type="domain" description="Flagellar basal-body/hook protein C-terminal" evidence="7">
    <location>
        <begin position="94"/>
        <end position="138"/>
    </location>
</feature>
<dbReference type="GO" id="GO:0071978">
    <property type="term" value="P:bacterial-type flagellum-dependent swarming motility"/>
    <property type="evidence" value="ECO:0007669"/>
    <property type="project" value="TreeGrafter"/>
</dbReference>
<gene>
    <name evidence="8" type="primary">flgC</name>
    <name evidence="8" type="ORF">Lspi_1383</name>
</gene>
<evidence type="ECO:0000256" key="5">
    <source>
        <dbReference type="ARBA" id="ARBA00025933"/>
    </source>
</evidence>
<reference evidence="8 9" key="1">
    <citation type="submission" date="2015-11" db="EMBL/GenBank/DDBJ databases">
        <title>Genomic analysis of 38 Legionella species identifies large and diverse effector repertoires.</title>
        <authorList>
            <person name="Burstein D."/>
            <person name="Amaro F."/>
            <person name="Zusman T."/>
            <person name="Lifshitz Z."/>
            <person name="Cohen O."/>
            <person name="Gilbert J.A."/>
            <person name="Pupko T."/>
            <person name="Shuman H.A."/>
            <person name="Segal G."/>
        </authorList>
    </citation>
    <scope>NUCLEOTIDE SEQUENCE [LARGE SCALE GENOMIC DNA]</scope>
    <source>
        <strain evidence="8 9">Mt.St.Helens-9</strain>
    </source>
</reference>
<dbReference type="RefSeq" id="WP_058483317.1">
    <property type="nucleotide sequence ID" value="NZ_CAAAII010000021.1"/>
</dbReference>
<evidence type="ECO:0000313" key="8">
    <source>
        <dbReference type="EMBL" id="KTD63864.1"/>
    </source>
</evidence>
<dbReference type="STRING" id="452.Lspi_1383"/>
<keyword evidence="8" id="KW-0282">Flagellum</keyword>
<keyword evidence="8" id="KW-0969">Cilium</keyword>
<dbReference type="GO" id="GO:0030694">
    <property type="term" value="C:bacterial-type flagellum basal body, rod"/>
    <property type="evidence" value="ECO:0007669"/>
    <property type="project" value="UniProtKB-UniRule"/>
</dbReference>
<comment type="subunit">
    <text evidence="5 6">The basal body constitutes a major portion of the flagellar organelle and consists of four rings (L,P,S, and M) mounted on a central rod. The rod consists of about 26 subunits of FlgG in the distal portion, and FlgB, FlgC and FlgF are thought to build up the proximal portion of the rod with about 6 subunits each.</text>
</comment>
<organism evidence="8 9">
    <name type="scientific">Legionella spiritensis</name>
    <dbReference type="NCBI Taxonomy" id="452"/>
    <lineage>
        <taxon>Bacteria</taxon>
        <taxon>Pseudomonadati</taxon>
        <taxon>Pseudomonadota</taxon>
        <taxon>Gammaproteobacteria</taxon>
        <taxon>Legionellales</taxon>
        <taxon>Legionellaceae</taxon>
        <taxon>Legionella</taxon>
    </lineage>
</organism>
<protein>
    <recommendedName>
        <fullName evidence="3 6">Flagellar basal-body rod protein FlgC</fullName>
    </recommendedName>
</protein>
<dbReference type="NCBIfam" id="TIGR01395">
    <property type="entry name" value="FlgC"/>
    <property type="match status" value="1"/>
</dbReference>
<dbReference type="OrthoDB" id="9794148at2"/>
<dbReference type="InterPro" id="IPR006299">
    <property type="entry name" value="FlgC"/>
</dbReference>
<dbReference type="PANTHER" id="PTHR30435">
    <property type="entry name" value="FLAGELLAR PROTEIN"/>
    <property type="match status" value="1"/>
</dbReference>
<comment type="similarity">
    <text evidence="2">Belongs to the flagella basal body rod proteins family.</text>
</comment>
<dbReference type="Proteomes" id="UP000054877">
    <property type="component" value="Unassembled WGS sequence"/>
</dbReference>
<evidence type="ECO:0000256" key="6">
    <source>
        <dbReference type="RuleBase" id="RU362062"/>
    </source>
</evidence>
<evidence type="ECO:0000256" key="1">
    <source>
        <dbReference type="ARBA" id="ARBA00004117"/>
    </source>
</evidence>
<keyword evidence="4 6" id="KW-0975">Bacterial flagellum</keyword>
<evidence type="ECO:0000259" key="7">
    <source>
        <dbReference type="Pfam" id="PF06429"/>
    </source>
</evidence>
<evidence type="ECO:0000256" key="4">
    <source>
        <dbReference type="ARBA" id="ARBA00023143"/>
    </source>
</evidence>
<dbReference type="InterPro" id="IPR010930">
    <property type="entry name" value="Flg_bb/hook_C_dom"/>
</dbReference>
<comment type="subcellular location">
    <subcellularLocation>
        <location evidence="1 6">Bacterial flagellum basal body</location>
    </subcellularLocation>
</comment>
<dbReference type="EMBL" id="LNYX01000014">
    <property type="protein sequence ID" value="KTD63864.1"/>
    <property type="molecule type" value="Genomic_DNA"/>
</dbReference>
<sequence length="142" mass="15363">MSLNAIFDIAASGLSAETTRMTATASNMTNANVVSGNPDAVYKPVYPIFSAIQQQATLAIEQKISGGVEVTDMFQSNADPVQRYEPNNPLADKDGFVYAPNINHVEEMANMISASRAYQVNLEMISTTKQLMQRTLQLGEGA</sequence>